<evidence type="ECO:0000256" key="5">
    <source>
        <dbReference type="ARBA" id="ARBA00022692"/>
    </source>
</evidence>
<dbReference type="Pfam" id="PF12822">
    <property type="entry name" value="ECF_trnsprt"/>
    <property type="match status" value="1"/>
</dbReference>
<dbReference type="InterPro" id="IPR025720">
    <property type="entry name" value="RibU"/>
</dbReference>
<dbReference type="AlphaFoldDB" id="A0A2R5HGL1"/>
<keyword evidence="5 9" id="KW-0812">Transmembrane</keyword>
<evidence type="ECO:0000313" key="11">
    <source>
        <dbReference type="Proteomes" id="UP000245021"/>
    </source>
</evidence>
<proteinExistence type="inferred from homology"/>
<name>A0A2R5HGL1_9LACT</name>
<keyword evidence="11" id="KW-1185">Reference proteome</keyword>
<dbReference type="GO" id="GO:0005886">
    <property type="term" value="C:plasma membrane"/>
    <property type="evidence" value="ECO:0007669"/>
    <property type="project" value="UniProtKB-SubCell"/>
</dbReference>
<sequence length="190" mass="21209">MSKTRRMTLIAVLSAVSVILSQFPQFPLLPGVDFLKIDFSLIPILIGLFILGRLRDGFWILIVRTLAWLFFFNQGVTTIIGLPMNFIAVTVFMVIIWFFLKKDFSMKKYILSGLLATIALTAVMFLLNAVYAIPAYVAFAHYPAEMLGLGNYLLAAILPFNLIEGVIFTLAFGAVYWALRGAKAVKFVNA</sequence>
<dbReference type="PANTHER" id="PTHR38438">
    <property type="entry name" value="RIBOFLAVIN TRANSPORTER RIBU"/>
    <property type="match status" value="1"/>
</dbReference>
<dbReference type="InterPro" id="IPR024529">
    <property type="entry name" value="ECF_trnsprt_substrate-spec"/>
</dbReference>
<keyword evidence="4 8" id="KW-1003">Cell membrane</keyword>
<gene>
    <name evidence="10" type="ORF">NtB2_01335</name>
</gene>
<dbReference type="RefSeq" id="WP_109246155.1">
    <property type="nucleotide sequence ID" value="NZ_BFFO01000008.1"/>
</dbReference>
<protein>
    <recommendedName>
        <fullName evidence="8">Riboflavin transporter</fullName>
    </recommendedName>
</protein>
<evidence type="ECO:0000256" key="3">
    <source>
        <dbReference type="ARBA" id="ARBA00022448"/>
    </source>
</evidence>
<dbReference type="OrthoDB" id="9809216at2"/>
<comment type="similarity">
    <text evidence="2 8">Belongs to the prokaryotic riboflavin transporter (P-RFT) (TC 2.A.87) family.</text>
</comment>
<feature type="transmembrane region" description="Helical" evidence="9">
    <location>
        <begin position="82"/>
        <end position="100"/>
    </location>
</feature>
<evidence type="ECO:0000256" key="1">
    <source>
        <dbReference type="ARBA" id="ARBA00004651"/>
    </source>
</evidence>
<comment type="subcellular location">
    <subcellularLocation>
        <location evidence="1">Cell membrane</location>
        <topology evidence="1">Multi-pass membrane protein</topology>
    </subcellularLocation>
</comment>
<evidence type="ECO:0000256" key="6">
    <source>
        <dbReference type="ARBA" id="ARBA00022989"/>
    </source>
</evidence>
<evidence type="ECO:0000256" key="8">
    <source>
        <dbReference type="PIRNR" id="PIRNR037778"/>
    </source>
</evidence>
<evidence type="ECO:0000256" key="7">
    <source>
        <dbReference type="ARBA" id="ARBA00023136"/>
    </source>
</evidence>
<feature type="transmembrane region" description="Helical" evidence="9">
    <location>
        <begin position="109"/>
        <end position="133"/>
    </location>
</feature>
<comment type="function">
    <text evidence="8">Probably a riboflavin-binding protein that interacts with the energy-coupling factor (ECF) ABC-transporter complex.</text>
</comment>
<reference evidence="10 11" key="1">
    <citation type="journal article" date="2018" name="Genome Announc.">
        <title>Draft Genome Sequence of Lactococcus sp. Strain NtB2 (JCM 32569), Isolated from the Gut of the Higher Termite Nasutitermes takasagoensis.</title>
        <authorList>
            <person name="Noda S."/>
            <person name="Aihara C."/>
            <person name="Yuki M."/>
            <person name="Ohkuma M."/>
        </authorList>
    </citation>
    <scope>NUCLEOTIDE SEQUENCE [LARGE SCALE GENOMIC DNA]</scope>
    <source>
        <strain evidence="10 11">NtB2</strain>
    </source>
</reference>
<evidence type="ECO:0000256" key="9">
    <source>
        <dbReference type="SAM" id="Phobius"/>
    </source>
</evidence>
<comment type="caution">
    <text evidence="10">The sequence shown here is derived from an EMBL/GenBank/DDBJ whole genome shotgun (WGS) entry which is preliminary data.</text>
</comment>
<evidence type="ECO:0000256" key="2">
    <source>
        <dbReference type="ARBA" id="ARBA00005540"/>
    </source>
</evidence>
<accession>A0A2R5HGL1</accession>
<dbReference type="Gene3D" id="1.10.1760.20">
    <property type="match status" value="1"/>
</dbReference>
<keyword evidence="3 8" id="KW-0813">Transport</keyword>
<dbReference type="EMBL" id="BFFO01000008">
    <property type="protein sequence ID" value="GBG97197.1"/>
    <property type="molecule type" value="Genomic_DNA"/>
</dbReference>
<evidence type="ECO:0000256" key="4">
    <source>
        <dbReference type="ARBA" id="ARBA00022475"/>
    </source>
</evidence>
<organism evidence="10 11">
    <name type="scientific">Lactococcus termiticola</name>
    <dbReference type="NCBI Taxonomy" id="2169526"/>
    <lineage>
        <taxon>Bacteria</taxon>
        <taxon>Bacillati</taxon>
        <taxon>Bacillota</taxon>
        <taxon>Bacilli</taxon>
        <taxon>Lactobacillales</taxon>
        <taxon>Streptococcaceae</taxon>
        <taxon>Lactococcus</taxon>
    </lineage>
</organism>
<dbReference type="Proteomes" id="UP000245021">
    <property type="component" value="Unassembled WGS sequence"/>
</dbReference>
<keyword evidence="6 9" id="KW-1133">Transmembrane helix</keyword>
<dbReference type="GO" id="GO:0032217">
    <property type="term" value="F:riboflavin transmembrane transporter activity"/>
    <property type="evidence" value="ECO:0007669"/>
    <property type="project" value="UniProtKB-UniRule"/>
</dbReference>
<dbReference type="PANTHER" id="PTHR38438:SF1">
    <property type="entry name" value="RIBOFLAVIN TRANSPORTER RIBU"/>
    <property type="match status" value="1"/>
</dbReference>
<keyword evidence="7 8" id="KW-0472">Membrane</keyword>
<evidence type="ECO:0000313" key="10">
    <source>
        <dbReference type="EMBL" id="GBG97197.1"/>
    </source>
</evidence>
<dbReference type="PIRSF" id="PIRSF037778">
    <property type="entry name" value="UCP037778_transp_RibU"/>
    <property type="match status" value="1"/>
</dbReference>
<feature type="transmembrane region" description="Helical" evidence="9">
    <location>
        <begin position="153"/>
        <end position="179"/>
    </location>
</feature>